<keyword evidence="3" id="KW-1185">Reference proteome</keyword>
<organism evidence="2 3">
    <name type="scientific">Halobacillus campisalis</name>
    <dbReference type="NCBI Taxonomy" id="435909"/>
    <lineage>
        <taxon>Bacteria</taxon>
        <taxon>Bacillati</taxon>
        <taxon>Bacillota</taxon>
        <taxon>Bacilli</taxon>
        <taxon>Bacillales</taxon>
        <taxon>Bacillaceae</taxon>
        <taxon>Halobacillus</taxon>
    </lineage>
</organism>
<protein>
    <submittedName>
        <fullName evidence="2">Uncharacterized protein</fullName>
    </submittedName>
</protein>
<proteinExistence type="predicted"/>
<dbReference type="RefSeq" id="WP_289215300.1">
    <property type="nucleotide sequence ID" value="NZ_JAPVRC010000002.1"/>
</dbReference>
<dbReference type="Proteomes" id="UP001596494">
    <property type="component" value="Unassembled WGS sequence"/>
</dbReference>
<evidence type="ECO:0000256" key="1">
    <source>
        <dbReference type="SAM" id="Phobius"/>
    </source>
</evidence>
<reference evidence="3" key="1">
    <citation type="journal article" date="2019" name="Int. J. Syst. Evol. Microbiol.">
        <title>The Global Catalogue of Microorganisms (GCM) 10K type strain sequencing project: providing services to taxonomists for standard genome sequencing and annotation.</title>
        <authorList>
            <consortium name="The Broad Institute Genomics Platform"/>
            <consortium name="The Broad Institute Genome Sequencing Center for Infectious Disease"/>
            <person name="Wu L."/>
            <person name="Ma J."/>
        </authorList>
    </citation>
    <scope>NUCLEOTIDE SEQUENCE [LARGE SCALE GENOMIC DNA]</scope>
    <source>
        <strain evidence="3">CCUG 73951</strain>
    </source>
</reference>
<gene>
    <name evidence="2" type="ORF">ACFQMN_18960</name>
</gene>
<comment type="caution">
    <text evidence="2">The sequence shown here is derived from an EMBL/GenBank/DDBJ whole genome shotgun (WGS) entry which is preliminary data.</text>
</comment>
<dbReference type="EMBL" id="JBHTBY010000017">
    <property type="protein sequence ID" value="MFC7322951.1"/>
    <property type="molecule type" value="Genomic_DNA"/>
</dbReference>
<feature type="transmembrane region" description="Helical" evidence="1">
    <location>
        <begin position="9"/>
        <end position="29"/>
    </location>
</feature>
<evidence type="ECO:0000313" key="2">
    <source>
        <dbReference type="EMBL" id="MFC7322951.1"/>
    </source>
</evidence>
<evidence type="ECO:0000313" key="3">
    <source>
        <dbReference type="Proteomes" id="UP001596494"/>
    </source>
</evidence>
<keyword evidence="1" id="KW-0472">Membrane</keyword>
<keyword evidence="1" id="KW-1133">Transmembrane helix</keyword>
<accession>A0ABW2KA91</accession>
<keyword evidence="1" id="KW-0812">Transmembrane</keyword>
<name>A0ABW2KA91_9BACI</name>
<sequence length="175" mass="19599">MLNSSFKKIMAGLFLVALIGVGLLIYFVVTDITAQQSDNETATAETNEEETSTDQIEETQETVGEDHVEVGDFVSDTHDFYNETTGYGRTASIDWDEQRSKAEEVLSEIENLSPDVESDPLQNDLSKIKGLANNVMDGEELDDVRDLHRMFHDLDIALNSYNGSDKIWNVTETLE</sequence>